<proteinExistence type="predicted"/>
<accession>A0A1R2CK82</accession>
<evidence type="ECO:0000256" key="1">
    <source>
        <dbReference type="SAM" id="MobiDB-lite"/>
    </source>
</evidence>
<comment type="caution">
    <text evidence="2">The sequence shown here is derived from an EMBL/GenBank/DDBJ whole genome shotgun (WGS) entry which is preliminary data.</text>
</comment>
<evidence type="ECO:0000313" key="2">
    <source>
        <dbReference type="EMBL" id="OMJ89418.1"/>
    </source>
</evidence>
<name>A0A1R2CK82_9CILI</name>
<dbReference type="OrthoDB" id="10569349at2759"/>
<organism evidence="2 3">
    <name type="scientific">Stentor coeruleus</name>
    <dbReference type="NCBI Taxonomy" id="5963"/>
    <lineage>
        <taxon>Eukaryota</taxon>
        <taxon>Sar</taxon>
        <taxon>Alveolata</taxon>
        <taxon>Ciliophora</taxon>
        <taxon>Postciliodesmatophora</taxon>
        <taxon>Heterotrichea</taxon>
        <taxon>Heterotrichida</taxon>
        <taxon>Stentoridae</taxon>
        <taxon>Stentor</taxon>
    </lineage>
</organism>
<feature type="compositionally biased region" description="Low complexity" evidence="1">
    <location>
        <begin position="1"/>
        <end position="13"/>
    </location>
</feature>
<gene>
    <name evidence="2" type="ORF">SteCoe_8416</name>
</gene>
<dbReference type="Proteomes" id="UP000187209">
    <property type="component" value="Unassembled WGS sequence"/>
</dbReference>
<evidence type="ECO:0000313" key="3">
    <source>
        <dbReference type="Proteomes" id="UP000187209"/>
    </source>
</evidence>
<dbReference type="EMBL" id="MPUH01000126">
    <property type="protein sequence ID" value="OMJ89418.1"/>
    <property type="molecule type" value="Genomic_DNA"/>
</dbReference>
<dbReference type="AlphaFoldDB" id="A0A1R2CK82"/>
<protein>
    <submittedName>
        <fullName evidence="2">Uncharacterized protein</fullName>
    </submittedName>
</protein>
<sequence length="401" mass="46417">MSDFSHSSRSRSSLQGGRTPLRVIQPPTSFIERVNKIFENTKKTSEKPIESERFQSPYIVPRSERLVGTLNRQTCKSKRKTYTKNKLKVELASLKLSQLFKNTTKNAWEKIKKENITKENELTRKNSYDTDLRKLLDDTFKKYLPLISQQHTSMLTKCEKCGHIGINLYTSSTKENFSPRFLDKIKQMLPSGSIKKSLSDVSTLPISDFYPDTCLISPFKDNSRDSLTNYSPDFCGNNGKIKIPRLNITDVLHTQSKTRYSEEVLKGSPIKKINEANLTSGVIKLNTIFMTRVHRSFDMIFLSRAIKQNQEHSLTFEFTLEESKISNEPSTLTGTFGENQRIFDISAIQKKRDESFSCEYADNWNRGQNLKTACKILYTRLDKLFYRRKVRGFYSLVDVMY</sequence>
<feature type="region of interest" description="Disordered" evidence="1">
    <location>
        <begin position="1"/>
        <end position="22"/>
    </location>
</feature>
<reference evidence="2 3" key="1">
    <citation type="submission" date="2016-11" db="EMBL/GenBank/DDBJ databases">
        <title>The macronuclear genome of Stentor coeruleus: a giant cell with tiny introns.</title>
        <authorList>
            <person name="Slabodnick M."/>
            <person name="Ruby J.G."/>
            <person name="Reiff S.B."/>
            <person name="Swart E.C."/>
            <person name="Gosai S."/>
            <person name="Prabakaran S."/>
            <person name="Witkowska E."/>
            <person name="Larue G.E."/>
            <person name="Fisher S."/>
            <person name="Freeman R.M."/>
            <person name="Gunawardena J."/>
            <person name="Chu W."/>
            <person name="Stover N.A."/>
            <person name="Gregory B.D."/>
            <person name="Nowacki M."/>
            <person name="Derisi J."/>
            <person name="Roy S.W."/>
            <person name="Marshall W.F."/>
            <person name="Sood P."/>
        </authorList>
    </citation>
    <scope>NUCLEOTIDE SEQUENCE [LARGE SCALE GENOMIC DNA]</scope>
    <source>
        <strain evidence="2">WM001</strain>
    </source>
</reference>
<keyword evidence="3" id="KW-1185">Reference proteome</keyword>